<dbReference type="EMBL" id="MU128909">
    <property type="protein sequence ID" value="KAF9521125.1"/>
    <property type="molecule type" value="Genomic_DNA"/>
</dbReference>
<sequence length="311" mass="34172">MDGRTSDTSESVQCQNKFRKAVVRRDRSCVLSGELAIDSTACRLLPHSKGNNYISNFMEHRGGPDDINSIDDPRNGLLLFTSFHGPLGRADVAFLKTPNFGLTVNDIPSNPPRTSDQGSPISRLTLQHFGSKIGVVVSQFAPHNRDARPPERPGERPPNVILDSVYASVALEAWGPQSFFAYAGEKMKETYYKSAEDDSEGDAEDEADNVEGDAGGNEYDGEDNEASEASTSAQPTHGHNLRHRNTVRPAPRAGRRAERRLGDMLDVVLGLWMHTAKHIQPKPESPAASNVARSEDIKTWLQSVEESRDHA</sequence>
<dbReference type="Proteomes" id="UP000886523">
    <property type="component" value="Unassembled WGS sequence"/>
</dbReference>
<keyword evidence="4" id="KW-1185">Reference proteome</keyword>
<dbReference type="InterPro" id="IPR003615">
    <property type="entry name" value="HNH_nuc"/>
</dbReference>
<feature type="compositionally biased region" description="Polar residues" evidence="1">
    <location>
        <begin position="227"/>
        <end position="237"/>
    </location>
</feature>
<reference evidence="3" key="1">
    <citation type="journal article" date="2020" name="Nat. Commun.">
        <title>Large-scale genome sequencing of mycorrhizal fungi provides insights into the early evolution of symbiotic traits.</title>
        <authorList>
            <person name="Miyauchi S."/>
            <person name="Kiss E."/>
            <person name="Kuo A."/>
            <person name="Drula E."/>
            <person name="Kohler A."/>
            <person name="Sanchez-Garcia M."/>
            <person name="Morin E."/>
            <person name="Andreopoulos B."/>
            <person name="Barry K.W."/>
            <person name="Bonito G."/>
            <person name="Buee M."/>
            <person name="Carver A."/>
            <person name="Chen C."/>
            <person name="Cichocki N."/>
            <person name="Clum A."/>
            <person name="Culley D."/>
            <person name="Crous P.W."/>
            <person name="Fauchery L."/>
            <person name="Girlanda M."/>
            <person name="Hayes R.D."/>
            <person name="Keri Z."/>
            <person name="LaButti K."/>
            <person name="Lipzen A."/>
            <person name="Lombard V."/>
            <person name="Magnuson J."/>
            <person name="Maillard F."/>
            <person name="Murat C."/>
            <person name="Nolan M."/>
            <person name="Ohm R.A."/>
            <person name="Pangilinan J."/>
            <person name="Pereira M.F."/>
            <person name="Perotto S."/>
            <person name="Peter M."/>
            <person name="Pfister S."/>
            <person name="Riley R."/>
            <person name="Sitrit Y."/>
            <person name="Stielow J.B."/>
            <person name="Szollosi G."/>
            <person name="Zifcakova L."/>
            <person name="Stursova M."/>
            <person name="Spatafora J.W."/>
            <person name="Tedersoo L."/>
            <person name="Vaario L.M."/>
            <person name="Yamada A."/>
            <person name="Yan M."/>
            <person name="Wang P."/>
            <person name="Xu J."/>
            <person name="Bruns T."/>
            <person name="Baldrian P."/>
            <person name="Vilgalys R."/>
            <person name="Dunand C."/>
            <person name="Henrissat B."/>
            <person name="Grigoriev I.V."/>
            <person name="Hibbett D."/>
            <person name="Nagy L.G."/>
            <person name="Martin F.M."/>
        </authorList>
    </citation>
    <scope>NUCLEOTIDE SEQUENCE</scope>
    <source>
        <strain evidence="3">UP504</strain>
    </source>
</reference>
<dbReference type="OrthoDB" id="3269637at2759"/>
<evidence type="ECO:0000259" key="2">
    <source>
        <dbReference type="Pfam" id="PF13391"/>
    </source>
</evidence>
<evidence type="ECO:0000313" key="4">
    <source>
        <dbReference type="Proteomes" id="UP000886523"/>
    </source>
</evidence>
<evidence type="ECO:0000313" key="3">
    <source>
        <dbReference type="EMBL" id="KAF9521125.1"/>
    </source>
</evidence>
<accession>A0A9P6E2S7</accession>
<organism evidence="3 4">
    <name type="scientific">Hydnum rufescens UP504</name>
    <dbReference type="NCBI Taxonomy" id="1448309"/>
    <lineage>
        <taxon>Eukaryota</taxon>
        <taxon>Fungi</taxon>
        <taxon>Dikarya</taxon>
        <taxon>Basidiomycota</taxon>
        <taxon>Agaricomycotina</taxon>
        <taxon>Agaricomycetes</taxon>
        <taxon>Cantharellales</taxon>
        <taxon>Hydnaceae</taxon>
        <taxon>Hydnum</taxon>
    </lineage>
</organism>
<feature type="region of interest" description="Disordered" evidence="1">
    <location>
        <begin position="140"/>
        <end position="159"/>
    </location>
</feature>
<feature type="compositionally biased region" description="Acidic residues" evidence="1">
    <location>
        <begin position="197"/>
        <end position="211"/>
    </location>
</feature>
<comment type="caution">
    <text evidence="3">The sequence shown here is derived from an EMBL/GenBank/DDBJ whole genome shotgun (WGS) entry which is preliminary data.</text>
</comment>
<protein>
    <recommendedName>
        <fullName evidence="2">HNH nuclease domain-containing protein</fullName>
    </recommendedName>
</protein>
<proteinExistence type="predicted"/>
<dbReference type="AlphaFoldDB" id="A0A9P6E2S7"/>
<evidence type="ECO:0000256" key="1">
    <source>
        <dbReference type="SAM" id="MobiDB-lite"/>
    </source>
</evidence>
<gene>
    <name evidence="3" type="ORF">BS47DRAFT_1335225</name>
</gene>
<feature type="region of interest" description="Disordered" evidence="1">
    <location>
        <begin position="193"/>
        <end position="259"/>
    </location>
</feature>
<dbReference type="Pfam" id="PF13391">
    <property type="entry name" value="HNH_2"/>
    <property type="match status" value="1"/>
</dbReference>
<name>A0A9P6E2S7_9AGAM</name>
<feature type="compositionally biased region" description="Basic and acidic residues" evidence="1">
    <location>
        <begin position="143"/>
        <end position="155"/>
    </location>
</feature>
<feature type="domain" description="HNH nuclease" evidence="2">
    <location>
        <begin position="29"/>
        <end position="94"/>
    </location>
</feature>